<feature type="compositionally biased region" description="Acidic residues" evidence="11">
    <location>
        <begin position="697"/>
        <end position="725"/>
    </location>
</feature>
<feature type="domain" description="C2H2-type" evidence="12">
    <location>
        <begin position="979"/>
        <end position="1006"/>
    </location>
</feature>
<dbReference type="OrthoDB" id="9451254at2759"/>
<dbReference type="Proteomes" id="UP000821853">
    <property type="component" value="Chromosome 2"/>
</dbReference>
<dbReference type="PROSITE" id="PS00028">
    <property type="entry name" value="ZINC_FINGER_C2H2_1"/>
    <property type="match status" value="5"/>
</dbReference>
<dbReference type="Gene3D" id="3.30.160.60">
    <property type="entry name" value="Classic Zinc Finger"/>
    <property type="match status" value="5"/>
</dbReference>
<keyword evidence="6" id="KW-0805">Transcription regulation</keyword>
<keyword evidence="7" id="KW-0238">DNA-binding</keyword>
<dbReference type="GO" id="GO:0003700">
    <property type="term" value="F:DNA-binding transcription factor activity"/>
    <property type="evidence" value="ECO:0007669"/>
    <property type="project" value="TreeGrafter"/>
</dbReference>
<feature type="domain" description="C2H2-type" evidence="12">
    <location>
        <begin position="600"/>
        <end position="628"/>
    </location>
</feature>
<dbReference type="GO" id="GO:0006357">
    <property type="term" value="P:regulation of transcription by RNA polymerase II"/>
    <property type="evidence" value="ECO:0007669"/>
    <property type="project" value="TreeGrafter"/>
</dbReference>
<feature type="region of interest" description="Disordered" evidence="11">
    <location>
        <begin position="914"/>
        <end position="939"/>
    </location>
</feature>
<keyword evidence="14" id="KW-1185">Reference proteome</keyword>
<feature type="compositionally biased region" description="Low complexity" evidence="11">
    <location>
        <begin position="640"/>
        <end position="650"/>
    </location>
</feature>
<keyword evidence="3" id="KW-0677">Repeat</keyword>
<evidence type="ECO:0000259" key="12">
    <source>
        <dbReference type="PROSITE" id="PS50157"/>
    </source>
</evidence>
<dbReference type="FunFam" id="3.30.160.60:FF:000100">
    <property type="entry name" value="Zinc finger 45-like"/>
    <property type="match status" value="1"/>
</dbReference>
<dbReference type="PANTHER" id="PTHR24404:SF114">
    <property type="entry name" value="KLUMPFUSS, ISOFORM B-RELATED"/>
    <property type="match status" value="1"/>
</dbReference>
<feature type="domain" description="C2H2-type" evidence="12">
    <location>
        <begin position="572"/>
        <end position="599"/>
    </location>
</feature>
<dbReference type="EMBL" id="JABSTR010000004">
    <property type="protein sequence ID" value="KAH9368672.1"/>
    <property type="molecule type" value="Genomic_DNA"/>
</dbReference>
<feature type="compositionally biased region" description="Gly residues" evidence="11">
    <location>
        <begin position="651"/>
        <end position="667"/>
    </location>
</feature>
<dbReference type="InterPro" id="IPR036236">
    <property type="entry name" value="Znf_C2H2_sf"/>
</dbReference>
<evidence type="ECO:0000256" key="5">
    <source>
        <dbReference type="ARBA" id="ARBA00022833"/>
    </source>
</evidence>
<gene>
    <name evidence="13" type="ORF">HPB48_004691</name>
</gene>
<dbReference type="SMART" id="SM00355">
    <property type="entry name" value="ZnF_C2H2"/>
    <property type="match status" value="7"/>
</dbReference>
<dbReference type="OMA" id="QKADINE"/>
<name>A0A9J6G2G2_HAELO</name>
<evidence type="ECO:0000256" key="11">
    <source>
        <dbReference type="SAM" id="MobiDB-lite"/>
    </source>
</evidence>
<feature type="compositionally biased region" description="Low complexity" evidence="11">
    <location>
        <begin position="517"/>
        <end position="529"/>
    </location>
</feature>
<evidence type="ECO:0000256" key="8">
    <source>
        <dbReference type="ARBA" id="ARBA00023163"/>
    </source>
</evidence>
<feature type="region of interest" description="Disordered" evidence="11">
    <location>
        <begin position="691"/>
        <end position="901"/>
    </location>
</feature>
<feature type="compositionally biased region" description="Basic and acidic residues" evidence="11">
    <location>
        <begin position="742"/>
        <end position="751"/>
    </location>
</feature>
<feature type="region of interest" description="Disordered" evidence="11">
    <location>
        <begin position="59"/>
        <end position="88"/>
    </location>
</feature>
<dbReference type="PANTHER" id="PTHR24404">
    <property type="entry name" value="ZINC FINGER PROTEIN"/>
    <property type="match status" value="1"/>
</dbReference>
<keyword evidence="8" id="KW-0804">Transcription</keyword>
<dbReference type="Pfam" id="PF00096">
    <property type="entry name" value="zf-C2H2"/>
    <property type="match status" value="2"/>
</dbReference>
<dbReference type="FunFam" id="3.30.160.60:FF:001228">
    <property type="entry name" value="Zinc finger protein 236"/>
    <property type="match status" value="1"/>
</dbReference>
<evidence type="ECO:0000256" key="7">
    <source>
        <dbReference type="ARBA" id="ARBA00023125"/>
    </source>
</evidence>
<feature type="compositionally biased region" description="Polar residues" evidence="11">
    <location>
        <begin position="1094"/>
        <end position="1104"/>
    </location>
</feature>
<sequence>MPHPVTLLAYFNGERRCTDLNVPSTAYYRSVWNQEKKAAAERTWRGKSSANLIKKSASIGPAASEHLTKKPGSSSRQQASRRRRNKTVPWVASAAQAVRKPLPLLRSVLEPRAMILPCDIASSHVSSSSSSVRPCTVPSLSVPSSAAPIFASMEQQQSSEQLMAQYAAHVLRQHHQQQQAKPYSRRTPAAKPYSCEQCGRGFKYLHTLRFHIKTTHDSAAPAVEPRLSRLRRDAQPANELSSSFCGAEPPDVADCREEDLSLPQHARQAAEGSSSRSEPDVPPEFPQDVAPAIEREPPPPPSHQQQAAAVKNEVVEPPDSYGVLKSESHDTPTTTSCVSGLPRMSAAAAANLGASLAAAGLPPSSLLGMDAWRSMKLQAEVPLASKVDVVNPLTEQQYTLYKCGICGETHPSLRVLCDHLQAHTRVIKEHHCDKCGAVFKWRSQLLVHEQVHQVMEGKAGLSPSGLPVLNPLPDALIGEPRVSFDQALQLGALAGHFLQPGALPNIAMSLPLSMPGTTSVVPSSTSSMPEFTSHAPPPPPPAQSRAGGSSSSKGGGQSCPSSSQEVGMRLPFQCSYCSKSFDRIFSLQRHERIHTGVKPCYCKACGRGFSERRNLRHHIIRFHSDVSQRDQLRRRRRAAAARSRAAAAPAGCGGANGGAAASGGGSDPAGDNTQGSLKLVSFLKDTAAGMLNSVDEGKEEEENDEDDLEDMDDLEDKGDLDDDDDMRAGDDGGFTENGSPDGFKEDDHRMDGSNPELSDEEGASPMAPEMPVALCTKDTSSPGRSVEAGKKVDEEEGEEDNRTIIYPLDAVPMATGPVEAAQADDRAVGDGPLSSQDLDASNEEVRRPTTGNRRKKGRPMRYEPAMLEAPEDCGGDRVAGTNSAESKPREERAAEDEVNPYSKEEMAAWMQLGRSAADSPGSCENGDASSSDSGGKVGTAGQGTFFSAYNNPRLDVAERPISREEACTPQMGPDGKFVYPCSYCYKTFCSTSDLNRHMDFHEGIRQFLCRACSYHAVTQSDLSQHEQSRQHLVRQQNACPTCGLGFNSRALLGDHALSCGAVRDLTAKVAGQCTEANNNDRGFESRNGEGALLSSPTERLSPTEASRLPPPLPPHLSSVEDGGSVPAFSGGDGRRLEKSCVLLKKKLLCFEGAL</sequence>
<feature type="domain" description="C2H2-type" evidence="12">
    <location>
        <begin position="430"/>
        <end position="452"/>
    </location>
</feature>
<feature type="region of interest" description="Disordered" evidence="11">
    <location>
        <begin position="629"/>
        <end position="673"/>
    </location>
</feature>
<dbReference type="VEuPathDB" id="VectorBase:HLOH_045936"/>
<feature type="region of interest" description="Disordered" evidence="11">
    <location>
        <begin position="517"/>
        <end position="565"/>
    </location>
</feature>
<evidence type="ECO:0000256" key="6">
    <source>
        <dbReference type="ARBA" id="ARBA00023015"/>
    </source>
</evidence>
<protein>
    <recommendedName>
        <fullName evidence="12">C2H2-type domain-containing protein</fullName>
    </recommendedName>
</protein>
<keyword evidence="9" id="KW-0539">Nucleus</keyword>
<comment type="caution">
    <text evidence="13">The sequence shown here is derived from an EMBL/GenBank/DDBJ whole genome shotgun (WGS) entry which is preliminary data.</text>
</comment>
<evidence type="ECO:0000256" key="2">
    <source>
        <dbReference type="ARBA" id="ARBA00022723"/>
    </source>
</evidence>
<dbReference type="SUPFAM" id="SSF57667">
    <property type="entry name" value="beta-beta-alpha zinc fingers"/>
    <property type="match status" value="4"/>
</dbReference>
<dbReference type="PROSITE" id="PS50157">
    <property type="entry name" value="ZINC_FINGER_C2H2_2"/>
    <property type="match status" value="5"/>
</dbReference>
<dbReference type="InterPro" id="IPR050589">
    <property type="entry name" value="Ikaros_C2H2-ZF"/>
</dbReference>
<evidence type="ECO:0000313" key="14">
    <source>
        <dbReference type="Proteomes" id="UP000821853"/>
    </source>
</evidence>
<keyword evidence="4 10" id="KW-0863">Zinc-finger</keyword>
<comment type="subcellular location">
    <subcellularLocation>
        <location evidence="1">Nucleus</location>
    </subcellularLocation>
</comment>
<dbReference type="GO" id="GO:0008270">
    <property type="term" value="F:zinc ion binding"/>
    <property type="evidence" value="ECO:0007669"/>
    <property type="project" value="UniProtKB-KW"/>
</dbReference>
<feature type="region of interest" description="Disordered" evidence="11">
    <location>
        <begin position="232"/>
        <end position="310"/>
    </location>
</feature>
<accession>A0A9J6G2G2</accession>
<evidence type="ECO:0000256" key="10">
    <source>
        <dbReference type="PROSITE-ProRule" id="PRU00042"/>
    </source>
</evidence>
<dbReference type="GO" id="GO:0000978">
    <property type="term" value="F:RNA polymerase II cis-regulatory region sequence-specific DNA binding"/>
    <property type="evidence" value="ECO:0007669"/>
    <property type="project" value="TreeGrafter"/>
</dbReference>
<dbReference type="AlphaFoldDB" id="A0A9J6G2G2"/>
<evidence type="ECO:0000256" key="4">
    <source>
        <dbReference type="ARBA" id="ARBA00022771"/>
    </source>
</evidence>
<keyword evidence="5" id="KW-0862">Zinc</keyword>
<evidence type="ECO:0000256" key="9">
    <source>
        <dbReference type="ARBA" id="ARBA00023242"/>
    </source>
</evidence>
<dbReference type="GO" id="GO:0005634">
    <property type="term" value="C:nucleus"/>
    <property type="evidence" value="ECO:0007669"/>
    <property type="project" value="UniProtKB-SubCell"/>
</dbReference>
<feature type="compositionally biased region" description="Low complexity" evidence="11">
    <location>
        <begin position="543"/>
        <end position="564"/>
    </location>
</feature>
<evidence type="ECO:0000256" key="1">
    <source>
        <dbReference type="ARBA" id="ARBA00004123"/>
    </source>
</evidence>
<evidence type="ECO:0000313" key="13">
    <source>
        <dbReference type="EMBL" id="KAH9368672.1"/>
    </source>
</evidence>
<proteinExistence type="predicted"/>
<dbReference type="InterPro" id="IPR013087">
    <property type="entry name" value="Znf_C2H2_type"/>
</dbReference>
<reference evidence="13 14" key="1">
    <citation type="journal article" date="2020" name="Cell">
        <title>Large-Scale Comparative Analyses of Tick Genomes Elucidate Their Genetic Diversity and Vector Capacities.</title>
        <authorList>
            <consortium name="Tick Genome and Microbiome Consortium (TIGMIC)"/>
            <person name="Jia N."/>
            <person name="Wang J."/>
            <person name="Shi W."/>
            <person name="Du L."/>
            <person name="Sun Y."/>
            <person name="Zhan W."/>
            <person name="Jiang J.F."/>
            <person name="Wang Q."/>
            <person name="Zhang B."/>
            <person name="Ji P."/>
            <person name="Bell-Sakyi L."/>
            <person name="Cui X.M."/>
            <person name="Yuan T.T."/>
            <person name="Jiang B.G."/>
            <person name="Yang W.F."/>
            <person name="Lam T.T."/>
            <person name="Chang Q.C."/>
            <person name="Ding S.J."/>
            <person name="Wang X.J."/>
            <person name="Zhu J.G."/>
            <person name="Ruan X.D."/>
            <person name="Zhao L."/>
            <person name="Wei J.T."/>
            <person name="Ye R.Z."/>
            <person name="Que T.C."/>
            <person name="Du C.H."/>
            <person name="Zhou Y.H."/>
            <person name="Cheng J.X."/>
            <person name="Dai P.F."/>
            <person name="Guo W.B."/>
            <person name="Han X.H."/>
            <person name="Huang E.J."/>
            <person name="Li L.F."/>
            <person name="Wei W."/>
            <person name="Gao Y.C."/>
            <person name="Liu J.Z."/>
            <person name="Shao H.Z."/>
            <person name="Wang X."/>
            <person name="Wang C.C."/>
            <person name="Yang T.C."/>
            <person name="Huo Q.B."/>
            <person name="Li W."/>
            <person name="Chen H.Y."/>
            <person name="Chen S.E."/>
            <person name="Zhou L.G."/>
            <person name="Ni X.B."/>
            <person name="Tian J.H."/>
            <person name="Sheng Y."/>
            <person name="Liu T."/>
            <person name="Pan Y.S."/>
            <person name="Xia L.Y."/>
            <person name="Li J."/>
            <person name="Zhao F."/>
            <person name="Cao W.C."/>
        </authorList>
    </citation>
    <scope>NUCLEOTIDE SEQUENCE [LARGE SCALE GENOMIC DNA]</scope>
    <source>
        <strain evidence="13">HaeL-2018</strain>
    </source>
</reference>
<feature type="domain" description="C2H2-type" evidence="12">
    <location>
        <begin position="193"/>
        <end position="221"/>
    </location>
</feature>
<keyword evidence="2" id="KW-0479">Metal-binding</keyword>
<evidence type="ECO:0000256" key="3">
    <source>
        <dbReference type="ARBA" id="ARBA00022737"/>
    </source>
</evidence>
<feature type="region of interest" description="Disordered" evidence="11">
    <location>
        <begin position="319"/>
        <end position="338"/>
    </location>
</feature>
<feature type="region of interest" description="Disordered" evidence="11">
    <location>
        <begin position="1078"/>
        <end position="1130"/>
    </location>
</feature>
<organism evidence="13 14">
    <name type="scientific">Haemaphysalis longicornis</name>
    <name type="common">Bush tick</name>
    <dbReference type="NCBI Taxonomy" id="44386"/>
    <lineage>
        <taxon>Eukaryota</taxon>
        <taxon>Metazoa</taxon>
        <taxon>Ecdysozoa</taxon>
        <taxon>Arthropoda</taxon>
        <taxon>Chelicerata</taxon>
        <taxon>Arachnida</taxon>
        <taxon>Acari</taxon>
        <taxon>Parasitiformes</taxon>
        <taxon>Ixodida</taxon>
        <taxon>Ixodoidea</taxon>
        <taxon>Ixodidae</taxon>
        <taxon>Haemaphysalinae</taxon>
        <taxon>Haemaphysalis</taxon>
    </lineage>
</organism>